<name>F5SZQ3_9GAMM</name>
<dbReference type="AlphaFoldDB" id="F5SZQ3"/>
<dbReference type="Proteomes" id="UP000003544">
    <property type="component" value="Unassembled WGS sequence"/>
</dbReference>
<organism evidence="1 2">
    <name type="scientific">Methylophaga aminisulfidivorans MP</name>
    <dbReference type="NCBI Taxonomy" id="1026882"/>
    <lineage>
        <taxon>Bacteria</taxon>
        <taxon>Pseudomonadati</taxon>
        <taxon>Pseudomonadota</taxon>
        <taxon>Gammaproteobacteria</taxon>
        <taxon>Thiotrichales</taxon>
        <taxon>Piscirickettsiaceae</taxon>
        <taxon>Methylophaga</taxon>
    </lineage>
</organism>
<evidence type="ECO:0000313" key="1">
    <source>
        <dbReference type="EMBL" id="EGL54480.1"/>
    </source>
</evidence>
<dbReference type="STRING" id="1026882.MAMP_01139"/>
<dbReference type="RefSeq" id="WP_007144366.1">
    <property type="nucleotide sequence ID" value="NZ_AFIG01000001.1"/>
</dbReference>
<gene>
    <name evidence="1" type="ORF">MAMP_01139</name>
</gene>
<comment type="caution">
    <text evidence="1">The sequence shown here is derived from an EMBL/GenBank/DDBJ whole genome shotgun (WGS) entry which is preliminary data.</text>
</comment>
<keyword evidence="2" id="KW-1185">Reference proteome</keyword>
<dbReference type="EMBL" id="AFIG01000001">
    <property type="protein sequence ID" value="EGL54480.1"/>
    <property type="molecule type" value="Genomic_DNA"/>
</dbReference>
<evidence type="ECO:0000313" key="2">
    <source>
        <dbReference type="Proteomes" id="UP000003544"/>
    </source>
</evidence>
<reference evidence="1 2" key="1">
    <citation type="journal article" date="2011" name="J. Bacteriol.">
        <title>Draft genome sequence of Methylophaga aminisulfidivorans MP T.</title>
        <authorList>
            <person name="Han G.H."/>
            <person name="Kim W."/>
            <person name="Chun J."/>
            <person name="Kim S.W."/>
        </authorList>
    </citation>
    <scope>NUCLEOTIDE SEQUENCE [LARGE SCALE GENOMIC DNA]</scope>
    <source>
        <strain evidence="2">MP(T)</strain>
    </source>
</reference>
<proteinExistence type="predicted"/>
<sequence>MKKSRDITEASARLEKAVAHIADDSYSPLLLYQCYEMTAISILDSEAHLYNEGELSAFLLGYLAAKQYQLGIQASELT</sequence>
<accession>F5SZQ3</accession>
<protein>
    <submittedName>
        <fullName evidence="1">Uncharacterized protein</fullName>
    </submittedName>
</protein>